<keyword evidence="2" id="KW-1185">Reference proteome</keyword>
<proteinExistence type="predicted"/>
<dbReference type="Proteomes" id="UP001165289">
    <property type="component" value="Unassembled WGS sequence"/>
</dbReference>
<dbReference type="EMBL" id="JAKMXF010000319">
    <property type="protein sequence ID" value="KAI6649619.1"/>
    <property type="molecule type" value="Genomic_DNA"/>
</dbReference>
<comment type="caution">
    <text evidence="1">The sequence shown here is derived from an EMBL/GenBank/DDBJ whole genome shotgun (WGS) entry which is preliminary data.</text>
</comment>
<sequence length="76" mass="8387">MTSSKAVFSHKGDDRCVAHFDVIVDGSVDKLASLDGLECILEFYCFHKFTTLTIILIQNGKSQSNGSTRYELSTPV</sequence>
<organism evidence="1 2">
    <name type="scientific">Oopsacas minuta</name>
    <dbReference type="NCBI Taxonomy" id="111878"/>
    <lineage>
        <taxon>Eukaryota</taxon>
        <taxon>Metazoa</taxon>
        <taxon>Porifera</taxon>
        <taxon>Hexactinellida</taxon>
        <taxon>Hexasterophora</taxon>
        <taxon>Lyssacinosida</taxon>
        <taxon>Leucopsacidae</taxon>
        <taxon>Oopsacas</taxon>
    </lineage>
</organism>
<evidence type="ECO:0000313" key="2">
    <source>
        <dbReference type="Proteomes" id="UP001165289"/>
    </source>
</evidence>
<reference evidence="1 2" key="1">
    <citation type="journal article" date="2023" name="BMC Biol.">
        <title>The compact genome of the sponge Oopsacas minuta (Hexactinellida) is lacking key metazoan core genes.</title>
        <authorList>
            <person name="Santini S."/>
            <person name="Schenkelaars Q."/>
            <person name="Jourda C."/>
            <person name="Duchesne M."/>
            <person name="Belahbib H."/>
            <person name="Rocher C."/>
            <person name="Selva M."/>
            <person name="Riesgo A."/>
            <person name="Vervoort M."/>
            <person name="Leys S.P."/>
            <person name="Kodjabachian L."/>
            <person name="Le Bivic A."/>
            <person name="Borchiellini C."/>
            <person name="Claverie J.M."/>
            <person name="Renard E."/>
        </authorList>
    </citation>
    <scope>NUCLEOTIDE SEQUENCE [LARGE SCALE GENOMIC DNA]</scope>
    <source>
        <strain evidence="1">SPO-2</strain>
    </source>
</reference>
<evidence type="ECO:0000313" key="1">
    <source>
        <dbReference type="EMBL" id="KAI6649619.1"/>
    </source>
</evidence>
<gene>
    <name evidence="1" type="ORF">LOD99_6623</name>
</gene>
<protein>
    <submittedName>
        <fullName evidence="1">Uncharacterized protein</fullName>
    </submittedName>
</protein>
<name>A0AAV7JL97_9METZ</name>
<accession>A0AAV7JL97</accession>
<dbReference type="AlphaFoldDB" id="A0AAV7JL97"/>